<dbReference type="AlphaFoldDB" id="A0A6P0DGG0"/>
<name>A0A6P0DGG0_RHILE</name>
<evidence type="ECO:0008006" key="3">
    <source>
        <dbReference type="Google" id="ProtNLM"/>
    </source>
</evidence>
<reference evidence="1 2" key="1">
    <citation type="submission" date="2020-01" db="EMBL/GenBank/DDBJ databases">
        <title>Rhizobium genotypes associated with high levels of biological nitrogen fixation by grain legumes in a temperate-maritime cropping system.</title>
        <authorList>
            <person name="Maluk M."/>
            <person name="Francesc Ferrando Molina F."/>
            <person name="Lopez Del Egido L."/>
            <person name="Lafos M."/>
            <person name="Langarica-Fuentes A."/>
            <person name="Gebre Yohannes G."/>
            <person name="Young M.W."/>
            <person name="Martin P."/>
            <person name="Gantlett R."/>
            <person name="Kenicer G."/>
            <person name="Hawes C."/>
            <person name="Begg G.S."/>
            <person name="Quilliam R.S."/>
            <person name="Squire G.R."/>
            <person name="Poole P.S."/>
            <person name="Young P.W."/>
            <person name="Iannetta P.M."/>
            <person name="James E.K."/>
        </authorList>
    </citation>
    <scope>NUCLEOTIDE SEQUENCE [LARGE SCALE GENOMIC DNA]</scope>
    <source>
        <strain evidence="1 2">JHI944</strain>
    </source>
</reference>
<sequence length="320" mass="35663">MQDFKTAAEALGSSLKQTCRNKGMDVAMAASRHIGDRILYHWCTGFGSSPILVKGGHMFDQEQRPTTDLDIVTVIRWTEDELQRGFARISDSLLAEGIVLEKIKLRELAVGEGDPVVRIDAQAMCGMIRGNTHVDITSASGPFAFPQDAPHRQLPSLLPKRFPGAVVHVQPLAASAAEKWFAVLTQRDDDVRAKHAMDLLSFDAMGVSPHDIAVEMIRTARHRGIPLSVCQPTPKTLDWTSFLLRADSWVKTAAERRIDDFDAWQSYEMLNDYWARTHQALTRAVINDVRRRSTTERSLIDRLAARSQAAPACPPQQPTL</sequence>
<organism evidence="1 2">
    <name type="scientific">Rhizobium leguminosarum</name>
    <dbReference type="NCBI Taxonomy" id="384"/>
    <lineage>
        <taxon>Bacteria</taxon>
        <taxon>Pseudomonadati</taxon>
        <taxon>Pseudomonadota</taxon>
        <taxon>Alphaproteobacteria</taxon>
        <taxon>Hyphomicrobiales</taxon>
        <taxon>Rhizobiaceae</taxon>
        <taxon>Rhizobium/Agrobacterium group</taxon>
        <taxon>Rhizobium</taxon>
    </lineage>
</organism>
<proteinExistence type="predicted"/>
<dbReference type="Pfam" id="PF08843">
    <property type="entry name" value="AbiEii"/>
    <property type="match status" value="1"/>
</dbReference>
<evidence type="ECO:0000313" key="2">
    <source>
        <dbReference type="Proteomes" id="UP000471409"/>
    </source>
</evidence>
<comment type="caution">
    <text evidence="1">The sequence shown here is derived from an EMBL/GenBank/DDBJ whole genome shotgun (WGS) entry which is preliminary data.</text>
</comment>
<protein>
    <recommendedName>
        <fullName evidence="3">Nucleotidyl transferase AbiEii/AbiGii toxin family protein</fullName>
    </recommendedName>
</protein>
<dbReference type="EMBL" id="WXXP01000010">
    <property type="protein sequence ID" value="NEK52219.1"/>
    <property type="molecule type" value="Genomic_DNA"/>
</dbReference>
<dbReference type="Proteomes" id="UP000471409">
    <property type="component" value="Unassembled WGS sequence"/>
</dbReference>
<evidence type="ECO:0000313" key="1">
    <source>
        <dbReference type="EMBL" id="NEK52219.1"/>
    </source>
</evidence>
<accession>A0A6P0DGG0</accession>
<gene>
    <name evidence="1" type="ORF">GUK36_22600</name>
</gene>
<dbReference type="InterPro" id="IPR014942">
    <property type="entry name" value="AbiEii"/>
</dbReference>
<dbReference type="RefSeq" id="WP_164000039.1">
    <property type="nucleotide sequence ID" value="NZ_WXXP01000010.1"/>
</dbReference>